<gene>
    <name evidence="3" type="ORF">CQY20_26140</name>
</gene>
<dbReference type="AlphaFoldDB" id="A0A2A7MT55"/>
<dbReference type="EMBL" id="PDCP01000068">
    <property type="protein sequence ID" value="PEG34348.1"/>
    <property type="molecule type" value="Genomic_DNA"/>
</dbReference>
<organism evidence="3 4">
    <name type="scientific">Mycolicibacterium agri</name>
    <name type="common">Mycobacterium agri</name>
    <dbReference type="NCBI Taxonomy" id="36811"/>
    <lineage>
        <taxon>Bacteria</taxon>
        <taxon>Bacillati</taxon>
        <taxon>Actinomycetota</taxon>
        <taxon>Actinomycetes</taxon>
        <taxon>Mycobacteriales</taxon>
        <taxon>Mycobacteriaceae</taxon>
        <taxon>Mycolicibacterium</taxon>
    </lineage>
</organism>
<dbReference type="Pfam" id="PF05065">
    <property type="entry name" value="Phage_capsid"/>
    <property type="match status" value="1"/>
</dbReference>
<dbReference type="Gene3D" id="3.30.2400.10">
    <property type="entry name" value="Major capsid protein gp5"/>
    <property type="match status" value="1"/>
</dbReference>
<dbReference type="InterPro" id="IPR024455">
    <property type="entry name" value="Phage_capsid"/>
</dbReference>
<dbReference type="SUPFAM" id="SSF56563">
    <property type="entry name" value="Major capsid protein gp5"/>
    <property type="match status" value="1"/>
</dbReference>
<keyword evidence="4" id="KW-1185">Reference proteome</keyword>
<evidence type="ECO:0000313" key="3">
    <source>
        <dbReference type="EMBL" id="PEG34348.1"/>
    </source>
</evidence>
<protein>
    <submittedName>
        <fullName evidence="3">Phage major capsid protein</fullName>
    </submittedName>
</protein>
<evidence type="ECO:0000259" key="2">
    <source>
        <dbReference type="Pfam" id="PF05065"/>
    </source>
</evidence>
<dbReference type="Gene3D" id="3.30.2320.10">
    <property type="entry name" value="hypothetical protein PF0899 domain"/>
    <property type="match status" value="1"/>
</dbReference>
<accession>A0A2A7MT55</accession>
<feature type="domain" description="Phage capsid-like C-terminal" evidence="2">
    <location>
        <begin position="31"/>
        <end position="229"/>
    </location>
</feature>
<comment type="caution">
    <text evidence="3">The sequence shown here is derived from an EMBL/GenBank/DDBJ whole genome shotgun (WGS) entry which is preliminary data.</text>
</comment>
<comment type="subcellular location">
    <subcellularLocation>
        <location evidence="1">Virion</location>
    </subcellularLocation>
</comment>
<proteinExistence type="predicted"/>
<evidence type="ECO:0000256" key="1">
    <source>
        <dbReference type="ARBA" id="ARBA00004328"/>
    </source>
</evidence>
<dbReference type="Proteomes" id="UP000220914">
    <property type="component" value="Unassembled WGS sequence"/>
</dbReference>
<evidence type="ECO:0000313" key="4">
    <source>
        <dbReference type="Proteomes" id="UP000220914"/>
    </source>
</evidence>
<sequence length="235" mass="25651">MRVDIANLTFGTVNLKAFKYTSSGAGTTTPLRVSVELLQDSEFDIQGLVARKLGERIMRKQASDWAVGTGTTLPLGICHAALTPDHALATGTTITYADLMDLEAALDPSYEQNARWVFNKATWTSIRKIEDGNGRPLIFDQAVSGAGQEPQKTLLGYPVVLDQSFPNPTGDATNFAVLGDLREAYVIRRVAPLTVVVNPYTRMNNGQVEYVAWERADGTIQNRKAYVVLATEDVA</sequence>
<reference evidence="3 4" key="1">
    <citation type="submission" date="2017-10" db="EMBL/GenBank/DDBJ databases">
        <title>The new phylogeny of genus Mycobacterium.</title>
        <authorList>
            <person name="Tortoli E."/>
            <person name="Trovato A."/>
            <person name="Cirillo D.M."/>
        </authorList>
    </citation>
    <scope>NUCLEOTIDE SEQUENCE [LARGE SCALE GENOMIC DNA]</scope>
    <source>
        <strain evidence="3 4">CCUG37673</strain>
    </source>
</reference>
<dbReference type="InterPro" id="IPR054612">
    <property type="entry name" value="Phage_capsid-like_C"/>
</dbReference>
<name>A0A2A7MT55_MYCAG</name>
<dbReference type="NCBIfam" id="TIGR01554">
    <property type="entry name" value="major_cap_HK97"/>
    <property type="match status" value="1"/>
</dbReference>